<dbReference type="HAMAP" id="MF_00158">
    <property type="entry name" value="PanC"/>
    <property type="match status" value="1"/>
</dbReference>
<evidence type="ECO:0000256" key="3">
    <source>
        <dbReference type="ARBA" id="ARBA00012219"/>
    </source>
</evidence>
<feature type="compositionally biased region" description="Polar residues" evidence="12">
    <location>
        <begin position="102"/>
        <end position="114"/>
    </location>
</feature>
<dbReference type="STRING" id="13333.U5CZT6"/>
<dbReference type="PANTHER" id="PTHR21299">
    <property type="entry name" value="CYTIDYLATE KINASE/PANTOATE-BETA-ALANINE LIGASE"/>
    <property type="match status" value="1"/>
</dbReference>
<dbReference type="OrthoDB" id="2020436at2759"/>
<proteinExistence type="inferred from homology"/>
<dbReference type="AlphaFoldDB" id="U5CZT6"/>
<dbReference type="Gramene" id="ERN18876">
    <property type="protein sequence ID" value="ERN18876"/>
    <property type="gene ID" value="AMTR_s00067p00148600"/>
</dbReference>
<dbReference type="PANTHER" id="PTHR21299:SF1">
    <property type="entry name" value="PANTOATE--BETA-ALANINE LIGASE"/>
    <property type="match status" value="1"/>
</dbReference>
<dbReference type="CDD" id="cd00560">
    <property type="entry name" value="PanC"/>
    <property type="match status" value="1"/>
</dbReference>
<dbReference type="Pfam" id="PF02569">
    <property type="entry name" value="Pantoate_ligase"/>
    <property type="match status" value="1"/>
</dbReference>
<feature type="region of interest" description="Disordered" evidence="12">
    <location>
        <begin position="102"/>
        <end position="121"/>
    </location>
</feature>
<comment type="similarity">
    <text evidence="2">Belongs to the pantothenate synthetase family.</text>
</comment>
<dbReference type="Gene3D" id="3.40.50.620">
    <property type="entry name" value="HUPs"/>
    <property type="match status" value="1"/>
</dbReference>
<evidence type="ECO:0000256" key="7">
    <source>
        <dbReference type="ARBA" id="ARBA00022741"/>
    </source>
</evidence>
<evidence type="ECO:0000256" key="9">
    <source>
        <dbReference type="ARBA" id="ARBA00029902"/>
    </source>
</evidence>
<evidence type="ECO:0000256" key="2">
    <source>
        <dbReference type="ARBA" id="ARBA00009256"/>
    </source>
</evidence>
<reference evidence="14" key="1">
    <citation type="journal article" date="2013" name="Science">
        <title>The Amborella genome and the evolution of flowering plants.</title>
        <authorList>
            <consortium name="Amborella Genome Project"/>
        </authorList>
    </citation>
    <scope>NUCLEOTIDE SEQUENCE [LARGE SCALE GENOMIC DNA]</scope>
</reference>
<evidence type="ECO:0000256" key="5">
    <source>
        <dbReference type="ARBA" id="ARBA00022598"/>
    </source>
</evidence>
<dbReference type="eggNOG" id="KOG3042">
    <property type="taxonomic scope" value="Eukaryota"/>
</dbReference>
<dbReference type="HOGENOM" id="CLU_047148_2_0_1"/>
<dbReference type="Proteomes" id="UP000017836">
    <property type="component" value="Unassembled WGS sequence"/>
</dbReference>
<dbReference type="GO" id="GO:0015940">
    <property type="term" value="P:pantothenate biosynthetic process"/>
    <property type="evidence" value="ECO:0000318"/>
    <property type="project" value="GO_Central"/>
</dbReference>
<dbReference type="EMBL" id="KI392078">
    <property type="protein sequence ID" value="ERN18876.1"/>
    <property type="molecule type" value="Genomic_DNA"/>
</dbReference>
<gene>
    <name evidence="13" type="ORF">AMTR_s00067p00148600</name>
</gene>
<organism evidence="13 14">
    <name type="scientific">Amborella trichopoda</name>
    <dbReference type="NCBI Taxonomy" id="13333"/>
    <lineage>
        <taxon>Eukaryota</taxon>
        <taxon>Viridiplantae</taxon>
        <taxon>Streptophyta</taxon>
        <taxon>Embryophyta</taxon>
        <taxon>Tracheophyta</taxon>
        <taxon>Spermatophyta</taxon>
        <taxon>Magnoliopsida</taxon>
        <taxon>Amborellales</taxon>
        <taxon>Amborellaceae</taxon>
        <taxon>Amborella</taxon>
    </lineage>
</organism>
<dbReference type="NCBIfam" id="TIGR00125">
    <property type="entry name" value="cyt_tran_rel"/>
    <property type="match status" value="1"/>
</dbReference>
<dbReference type="KEGG" id="atr:18447246"/>
<dbReference type="SUPFAM" id="SSF52374">
    <property type="entry name" value="Nucleotidylyl transferase"/>
    <property type="match status" value="2"/>
</dbReference>
<keyword evidence="14" id="KW-1185">Reference proteome</keyword>
<evidence type="ECO:0000313" key="14">
    <source>
        <dbReference type="Proteomes" id="UP000017836"/>
    </source>
</evidence>
<keyword evidence="8" id="KW-0067">ATP-binding</keyword>
<name>U5CZT6_AMBTC</name>
<keyword evidence="6" id="KW-0566">Pantothenate biosynthesis</keyword>
<evidence type="ECO:0000256" key="4">
    <source>
        <dbReference type="ARBA" id="ARBA00015647"/>
    </source>
</evidence>
<dbReference type="OMA" id="CNHKLEP"/>
<evidence type="ECO:0000256" key="6">
    <source>
        <dbReference type="ARBA" id="ARBA00022655"/>
    </source>
</evidence>
<dbReference type="InterPro" id="IPR003721">
    <property type="entry name" value="Pantoate_ligase"/>
</dbReference>
<dbReference type="FunFam" id="3.30.1300.10:FF:000001">
    <property type="entry name" value="Pantothenate synthetase"/>
    <property type="match status" value="1"/>
</dbReference>
<dbReference type="InterPro" id="IPR014729">
    <property type="entry name" value="Rossmann-like_a/b/a_fold"/>
</dbReference>
<evidence type="ECO:0000256" key="12">
    <source>
        <dbReference type="SAM" id="MobiDB-lite"/>
    </source>
</evidence>
<protein>
    <recommendedName>
        <fullName evidence="4">Pantoate--beta-alanine ligase</fullName>
        <ecNumber evidence="3">6.3.2.1</ecNumber>
    </recommendedName>
    <alternativeName>
        <fullName evidence="10">Pantoate-activating enzyme</fullName>
    </alternativeName>
    <alternativeName>
        <fullName evidence="9">Pantothenate synthetase</fullName>
    </alternativeName>
</protein>
<dbReference type="InterPro" id="IPR042176">
    <property type="entry name" value="Pantoate_ligase_C"/>
</dbReference>
<dbReference type="InterPro" id="IPR004821">
    <property type="entry name" value="Cyt_trans-like"/>
</dbReference>
<sequence>MATEVEIITCKNQIRSWSRTMRSNGHKIALVPTMGYLHQGHISLVEEAKKHANLIVVSIYINPSQFAPNEDLTRYPSDFNSDLLKLKQVGVNVIFHPENLYETNSESGQTGSSENVERESGFEPKIEIESGGSSVTVERESELSSCLEERGQLGHQTWIRVEKLEKGLCGKSRPIFFRGVATVVAKLFNVVEPDVAVFGKKDYQQWRIICRMVQDLDFSVEVIGSEIVRDADGLAMSSRNVYLSAYGRQKALSINRCLSKAKSSIQSGEISCKQLRDSVMQEICEAGGRIDYAEIVDRESLVEVEEIRGPVVFCIAAWFENVRLIDNMEM</sequence>
<keyword evidence="7" id="KW-0547">Nucleotide-binding</keyword>
<comment type="catalytic activity">
    <reaction evidence="11">
        <text>(R)-pantoate + beta-alanine + ATP = (R)-pantothenate + AMP + diphosphate + H(+)</text>
        <dbReference type="Rhea" id="RHEA:10912"/>
        <dbReference type="ChEBI" id="CHEBI:15378"/>
        <dbReference type="ChEBI" id="CHEBI:15980"/>
        <dbReference type="ChEBI" id="CHEBI:29032"/>
        <dbReference type="ChEBI" id="CHEBI:30616"/>
        <dbReference type="ChEBI" id="CHEBI:33019"/>
        <dbReference type="ChEBI" id="CHEBI:57966"/>
        <dbReference type="ChEBI" id="CHEBI:456215"/>
        <dbReference type="EC" id="6.3.2.1"/>
    </reaction>
</comment>
<comment type="pathway">
    <text evidence="1">Cofactor biosynthesis; (R)-pantothenate biosynthesis; (R)-pantothenate from (R)-pantoate and beta-alanine: step 1/1.</text>
</comment>
<dbReference type="UniPathway" id="UPA00028">
    <property type="reaction ID" value="UER00005"/>
</dbReference>
<dbReference type="GO" id="GO:0005524">
    <property type="term" value="F:ATP binding"/>
    <property type="evidence" value="ECO:0007669"/>
    <property type="project" value="UniProtKB-KW"/>
</dbReference>
<dbReference type="GO" id="GO:0004592">
    <property type="term" value="F:pantoate-beta-alanine ligase activity"/>
    <property type="evidence" value="ECO:0000318"/>
    <property type="project" value="GO_Central"/>
</dbReference>
<evidence type="ECO:0000256" key="8">
    <source>
        <dbReference type="ARBA" id="ARBA00022840"/>
    </source>
</evidence>
<dbReference type="EC" id="6.3.2.1" evidence="3"/>
<accession>U5CZT6</accession>
<dbReference type="Gene3D" id="3.30.1300.10">
    <property type="entry name" value="Pantoate-beta-alanine ligase, C-terminal domain"/>
    <property type="match status" value="1"/>
</dbReference>
<keyword evidence="5" id="KW-0436">Ligase</keyword>
<evidence type="ECO:0000256" key="11">
    <source>
        <dbReference type="ARBA" id="ARBA00048258"/>
    </source>
</evidence>
<evidence type="ECO:0000313" key="13">
    <source>
        <dbReference type="EMBL" id="ERN18876.1"/>
    </source>
</evidence>
<evidence type="ECO:0000256" key="10">
    <source>
        <dbReference type="ARBA" id="ARBA00032806"/>
    </source>
</evidence>
<evidence type="ECO:0000256" key="1">
    <source>
        <dbReference type="ARBA" id="ARBA00004990"/>
    </source>
</evidence>
<dbReference type="GO" id="GO:0005829">
    <property type="term" value="C:cytosol"/>
    <property type="evidence" value="ECO:0000318"/>
    <property type="project" value="GO_Central"/>
</dbReference>